<evidence type="ECO:0000256" key="3">
    <source>
        <dbReference type="ARBA" id="ARBA00022741"/>
    </source>
</evidence>
<dbReference type="HAMAP" id="MF_01161">
    <property type="entry name" value="tRNA_Ile_lys_synt"/>
    <property type="match status" value="1"/>
</dbReference>
<dbReference type="InterPro" id="IPR012795">
    <property type="entry name" value="tRNA_Ile_lys_synt_N"/>
</dbReference>
<evidence type="ECO:0000256" key="1">
    <source>
        <dbReference type="ARBA" id="ARBA00022598"/>
    </source>
</evidence>
<evidence type="ECO:0000256" key="4">
    <source>
        <dbReference type="ARBA" id="ARBA00022840"/>
    </source>
</evidence>
<comment type="subcellular location">
    <subcellularLocation>
        <location evidence="6">Cytoplasm</location>
    </subcellularLocation>
</comment>
<keyword evidence="6" id="KW-0963">Cytoplasm</keyword>
<evidence type="ECO:0000313" key="8">
    <source>
        <dbReference type="EMBL" id="AQW87938.1"/>
    </source>
</evidence>
<name>A0A1S6U862_9BACT</name>
<dbReference type="Pfam" id="PF01171">
    <property type="entry name" value="ATP_bind_3"/>
    <property type="match status" value="1"/>
</dbReference>
<evidence type="ECO:0000256" key="5">
    <source>
        <dbReference type="ARBA" id="ARBA00048539"/>
    </source>
</evidence>
<dbReference type="AlphaFoldDB" id="A0A1S6U862"/>
<comment type="function">
    <text evidence="6">Ligates lysine onto the cytidine present at position 34 of the AUA codon-specific tRNA(Ile) that contains the anticodon CAU, in an ATP-dependent manner. Cytidine is converted to lysidine, thus changing the amino acid specificity of the tRNA from methionine to isoleucine.</text>
</comment>
<dbReference type="KEGG" id="cpin:CPIN18020_1090"/>
<reference evidence="9" key="1">
    <citation type="submission" date="2016-09" db="EMBL/GenBank/DDBJ databases">
        <title>Comparative genomics of the Campylobacter concisus group.</title>
        <authorList>
            <person name="Miller W.G."/>
            <person name="Yee E."/>
            <person name="Chapman M.H."/>
            <person name="Huynh S."/>
            <person name="Bono J.L."/>
            <person name="On S.L.W."/>
            <person name="StLeger J."/>
            <person name="Foster G."/>
            <person name="Parker C.T."/>
        </authorList>
    </citation>
    <scope>NUCLEOTIDE SEQUENCE [LARGE SCALE GENOMIC DNA]</scope>
    <source>
        <strain evidence="9">RM18021</strain>
    </source>
</reference>
<dbReference type="GO" id="GO:0005737">
    <property type="term" value="C:cytoplasm"/>
    <property type="evidence" value="ECO:0007669"/>
    <property type="project" value="UniProtKB-SubCell"/>
</dbReference>
<dbReference type="SUPFAM" id="SSF52402">
    <property type="entry name" value="Adenine nucleotide alpha hydrolases-like"/>
    <property type="match status" value="1"/>
</dbReference>
<dbReference type="InterPro" id="IPR012094">
    <property type="entry name" value="tRNA_Ile_lys_synt"/>
</dbReference>
<keyword evidence="9" id="KW-1185">Reference proteome</keyword>
<keyword evidence="4" id="KW-0067">ATP-binding</keyword>
<evidence type="ECO:0000256" key="6">
    <source>
        <dbReference type="HAMAP-Rule" id="MF_01161"/>
    </source>
</evidence>
<gene>
    <name evidence="6 8" type="primary">tilS</name>
    <name evidence="8" type="ORF">CPIN18021_1139</name>
</gene>
<dbReference type="Proteomes" id="UP000190868">
    <property type="component" value="Chromosome"/>
</dbReference>
<dbReference type="EMBL" id="CP017258">
    <property type="protein sequence ID" value="AQW87938.1"/>
    <property type="molecule type" value="Genomic_DNA"/>
</dbReference>
<dbReference type="GeneID" id="56566730"/>
<feature type="domain" description="tRNA(Ile)-lysidine/2-thiocytidine synthase N-terminal" evidence="7">
    <location>
        <begin position="15"/>
        <end position="187"/>
    </location>
</feature>
<dbReference type="NCBIfam" id="TIGR02432">
    <property type="entry name" value="lysidine_TilS_N"/>
    <property type="match status" value="1"/>
</dbReference>
<keyword evidence="2 6" id="KW-0819">tRNA processing</keyword>
<dbReference type="PANTHER" id="PTHR43033">
    <property type="entry name" value="TRNA(ILE)-LYSIDINE SYNTHASE-RELATED"/>
    <property type="match status" value="1"/>
</dbReference>
<keyword evidence="1 6" id="KW-0436">Ligase</keyword>
<comment type="caution">
    <text evidence="6">Lacks conserved residue(s) required for the propagation of feature annotation.</text>
</comment>
<dbReference type="CDD" id="cd01992">
    <property type="entry name" value="TilS_N"/>
    <property type="match status" value="1"/>
</dbReference>
<protein>
    <recommendedName>
        <fullName evidence="6">tRNA(Ile)-lysidine synthase</fullName>
        <ecNumber evidence="6">6.3.4.19</ecNumber>
    </recommendedName>
    <alternativeName>
        <fullName evidence="6">tRNA(Ile)-2-lysyl-cytidine synthase</fullName>
    </alternativeName>
    <alternativeName>
        <fullName evidence="6">tRNA(Ile)-lysidine synthetase</fullName>
    </alternativeName>
</protein>
<comment type="catalytic activity">
    <reaction evidence="5 6">
        <text>cytidine(34) in tRNA(Ile2) + L-lysine + ATP = lysidine(34) in tRNA(Ile2) + AMP + diphosphate + H(+)</text>
        <dbReference type="Rhea" id="RHEA:43744"/>
        <dbReference type="Rhea" id="RHEA-COMP:10625"/>
        <dbReference type="Rhea" id="RHEA-COMP:10670"/>
        <dbReference type="ChEBI" id="CHEBI:15378"/>
        <dbReference type="ChEBI" id="CHEBI:30616"/>
        <dbReference type="ChEBI" id="CHEBI:32551"/>
        <dbReference type="ChEBI" id="CHEBI:33019"/>
        <dbReference type="ChEBI" id="CHEBI:82748"/>
        <dbReference type="ChEBI" id="CHEBI:83665"/>
        <dbReference type="ChEBI" id="CHEBI:456215"/>
        <dbReference type="EC" id="6.3.4.19"/>
    </reaction>
</comment>
<evidence type="ECO:0000259" key="7">
    <source>
        <dbReference type="Pfam" id="PF01171"/>
    </source>
</evidence>
<keyword evidence="3" id="KW-0547">Nucleotide-binding</keyword>
<comment type="similarity">
    <text evidence="6">Belongs to the tRNA(Ile)-lysidine synthase family.</text>
</comment>
<dbReference type="GO" id="GO:0005524">
    <property type="term" value="F:ATP binding"/>
    <property type="evidence" value="ECO:0007669"/>
    <property type="project" value="UniProtKB-KW"/>
</dbReference>
<dbReference type="RefSeq" id="WP_180375123.1">
    <property type="nucleotide sequence ID" value="NZ_CP017018.1"/>
</dbReference>
<dbReference type="Gene3D" id="3.40.50.620">
    <property type="entry name" value="HUPs"/>
    <property type="match status" value="1"/>
</dbReference>
<proteinExistence type="inferred from homology"/>
<dbReference type="GO" id="GO:0032267">
    <property type="term" value="F:tRNA(Ile)-lysidine synthase activity"/>
    <property type="evidence" value="ECO:0007669"/>
    <property type="project" value="UniProtKB-EC"/>
</dbReference>
<accession>A0A1S6U862</accession>
<dbReference type="InterPro" id="IPR011063">
    <property type="entry name" value="TilS/TtcA_N"/>
</dbReference>
<dbReference type="InterPro" id="IPR014729">
    <property type="entry name" value="Rossmann-like_a/b/a_fold"/>
</dbReference>
<dbReference type="EC" id="6.3.4.19" evidence="6"/>
<organism evidence="8 9">
    <name type="scientific">Campylobacter pinnipediorum subsp. caledonicus</name>
    <dbReference type="NCBI Taxonomy" id="1874362"/>
    <lineage>
        <taxon>Bacteria</taxon>
        <taxon>Pseudomonadati</taxon>
        <taxon>Campylobacterota</taxon>
        <taxon>Epsilonproteobacteria</taxon>
        <taxon>Campylobacterales</taxon>
        <taxon>Campylobacteraceae</taxon>
        <taxon>Campylobacter</taxon>
    </lineage>
</organism>
<dbReference type="GO" id="GO:0006400">
    <property type="term" value="P:tRNA modification"/>
    <property type="evidence" value="ECO:0007669"/>
    <property type="project" value="UniProtKB-UniRule"/>
</dbReference>
<sequence length="332" mass="39074">MISKNCLTHLKNGKNLLAFSYGVDSAALFYLLEESGIKFDIAIINYNTRENSTVEATSAKNLAYKFNKKCFLKSVKLQNKNFESEARKIRYDFFKEICINEKYTNLILAHQLNDMFEWFLMQFSKGAGLNELIGMQEIEKKEYYTLIRPILNIQKDELNKYLDKNNYKYFVDESNFSDKYTRNHFRLEFSNQFIKQYSNGVKKSFEFLNQDYNQLKPKYKKIKDDFYLVYNDKNAIRGIDKVCKKLGVLMSQNQRLAALKDGVISGKIAIGIKDDIVFISPFVKDAMDKKFKEKCRKALIPKLIRPYLFQINFEIEKLNYNKIFDTTDVIAV</sequence>
<evidence type="ECO:0000256" key="2">
    <source>
        <dbReference type="ARBA" id="ARBA00022694"/>
    </source>
</evidence>
<dbReference type="PANTHER" id="PTHR43033:SF1">
    <property type="entry name" value="TRNA(ILE)-LYSIDINE SYNTHASE-RELATED"/>
    <property type="match status" value="1"/>
</dbReference>
<evidence type="ECO:0000313" key="9">
    <source>
        <dbReference type="Proteomes" id="UP000190868"/>
    </source>
</evidence>